<evidence type="ECO:0000313" key="2">
    <source>
        <dbReference type="Proteomes" id="UP000789739"/>
    </source>
</evidence>
<dbReference type="AlphaFoldDB" id="A0A9N8VW68"/>
<comment type="caution">
    <text evidence="1">The sequence shown here is derived from an EMBL/GenBank/DDBJ whole genome shotgun (WGS) entry which is preliminary data.</text>
</comment>
<gene>
    <name evidence="1" type="ORF">PBRASI_LOCUS778</name>
</gene>
<reference evidence="1" key="1">
    <citation type="submission" date="2021-06" db="EMBL/GenBank/DDBJ databases">
        <authorList>
            <person name="Kallberg Y."/>
            <person name="Tangrot J."/>
            <person name="Rosling A."/>
        </authorList>
    </citation>
    <scope>NUCLEOTIDE SEQUENCE</scope>
    <source>
        <strain evidence="1">BR232B</strain>
    </source>
</reference>
<evidence type="ECO:0000313" key="1">
    <source>
        <dbReference type="EMBL" id="CAG8464869.1"/>
    </source>
</evidence>
<protein>
    <submittedName>
        <fullName evidence="1">9099_t:CDS:1</fullName>
    </submittedName>
</protein>
<name>A0A9N8VW68_9GLOM</name>
<accession>A0A9N8VW68</accession>
<proteinExistence type="predicted"/>
<dbReference type="Proteomes" id="UP000789739">
    <property type="component" value="Unassembled WGS sequence"/>
</dbReference>
<keyword evidence="2" id="KW-1185">Reference proteome</keyword>
<sequence length="142" mass="16099">MVWDSGCGLRQLWALSSPPHNLSGWMIHGIGYYWKRWSAYVQQQYLWSETSRVLYPHILPEFIVTILLLCIIVENTGSLCGREINNSLCRMVQRQDCRTRWSAHCLWSETTLGPVSITTQLFFLGGGAADRIAGGISSQHTP</sequence>
<feature type="non-terminal residue" evidence="1">
    <location>
        <position position="142"/>
    </location>
</feature>
<dbReference type="EMBL" id="CAJVPI010000042">
    <property type="protein sequence ID" value="CAG8464869.1"/>
    <property type="molecule type" value="Genomic_DNA"/>
</dbReference>
<organism evidence="1 2">
    <name type="scientific">Paraglomus brasilianum</name>
    <dbReference type="NCBI Taxonomy" id="144538"/>
    <lineage>
        <taxon>Eukaryota</taxon>
        <taxon>Fungi</taxon>
        <taxon>Fungi incertae sedis</taxon>
        <taxon>Mucoromycota</taxon>
        <taxon>Glomeromycotina</taxon>
        <taxon>Glomeromycetes</taxon>
        <taxon>Paraglomerales</taxon>
        <taxon>Paraglomeraceae</taxon>
        <taxon>Paraglomus</taxon>
    </lineage>
</organism>